<accession>A0A0A3YNY5</accession>
<protein>
    <submittedName>
        <fullName evidence="1">Uncharacterized protein</fullName>
    </submittedName>
</protein>
<organism evidence="1 2">
    <name type="scientific">Bradyrhizobium japonicum</name>
    <dbReference type="NCBI Taxonomy" id="375"/>
    <lineage>
        <taxon>Bacteria</taxon>
        <taxon>Pseudomonadati</taxon>
        <taxon>Pseudomonadota</taxon>
        <taxon>Alphaproteobacteria</taxon>
        <taxon>Hyphomicrobiales</taxon>
        <taxon>Nitrobacteraceae</taxon>
        <taxon>Bradyrhizobium</taxon>
    </lineage>
</organism>
<proteinExistence type="predicted"/>
<gene>
    <name evidence="1" type="ORF">MA20_33530</name>
</gene>
<dbReference type="AlphaFoldDB" id="A0A0A3YNY5"/>
<evidence type="ECO:0000313" key="1">
    <source>
        <dbReference type="EMBL" id="KGT75398.1"/>
    </source>
</evidence>
<comment type="caution">
    <text evidence="1">The sequence shown here is derived from an EMBL/GenBank/DDBJ whole genome shotgun (WGS) entry which is preliminary data.</text>
</comment>
<evidence type="ECO:0000313" key="2">
    <source>
        <dbReference type="Proteomes" id="UP000030377"/>
    </source>
</evidence>
<dbReference type="Proteomes" id="UP000030377">
    <property type="component" value="Unassembled WGS sequence"/>
</dbReference>
<reference evidence="1 2" key="1">
    <citation type="submission" date="2014-09" db="EMBL/GenBank/DDBJ databases">
        <title>Draft genome of Bradyrhizobium japonicum Is-34.</title>
        <authorList>
            <person name="Tsurumaru H."/>
            <person name="Yamakawa T."/>
            <person name="Hashimoto S."/>
            <person name="Okizaki K."/>
            <person name="Kanesaki Y."/>
            <person name="Yoshikawa H."/>
            <person name="Yajima S."/>
        </authorList>
    </citation>
    <scope>NUCLEOTIDE SEQUENCE [LARGE SCALE GENOMIC DNA]</scope>
    <source>
        <strain evidence="1 2">Is-34</strain>
    </source>
</reference>
<dbReference type="EMBL" id="JRPN01000025">
    <property type="protein sequence ID" value="KGT75398.1"/>
    <property type="molecule type" value="Genomic_DNA"/>
</dbReference>
<sequence length="69" mass="7190">MVGANAVAVLRKGGREVIAAPRKAGGNTVTGERLKEAMPDRQVMTDVSHAPSFDAEAPKLFDGVLKGSL</sequence>
<name>A0A0A3YNY5_BRAJP</name>